<dbReference type="GO" id="GO:0071555">
    <property type="term" value="P:cell wall organization"/>
    <property type="evidence" value="ECO:0007669"/>
    <property type="project" value="UniProtKB-KW"/>
</dbReference>
<dbReference type="CDD" id="cd06583">
    <property type="entry name" value="PGRP"/>
    <property type="match status" value="1"/>
</dbReference>
<organism evidence="6">
    <name type="scientific">marine sediment metagenome</name>
    <dbReference type="NCBI Taxonomy" id="412755"/>
    <lineage>
        <taxon>unclassified sequences</taxon>
        <taxon>metagenomes</taxon>
        <taxon>ecological metagenomes</taxon>
    </lineage>
</organism>
<proteinExistence type="predicted"/>
<evidence type="ECO:0000256" key="1">
    <source>
        <dbReference type="ARBA" id="ARBA00001561"/>
    </source>
</evidence>
<dbReference type="AlphaFoldDB" id="A0A0F9N0D7"/>
<evidence type="ECO:0000256" key="3">
    <source>
        <dbReference type="ARBA" id="ARBA00022801"/>
    </source>
</evidence>
<dbReference type="GO" id="GO:0009253">
    <property type="term" value="P:peptidoglycan catabolic process"/>
    <property type="evidence" value="ECO:0007669"/>
    <property type="project" value="InterPro"/>
</dbReference>
<keyword evidence="4" id="KW-0961">Cell wall biogenesis/degradation</keyword>
<gene>
    <name evidence="6" type="ORF">LCGC14_1394780</name>
</gene>
<dbReference type="SUPFAM" id="SSF55846">
    <property type="entry name" value="N-acetylmuramoyl-L-alanine amidase-like"/>
    <property type="match status" value="1"/>
</dbReference>
<dbReference type="Gene3D" id="3.40.80.10">
    <property type="entry name" value="Peptidoglycan recognition protein-like"/>
    <property type="match status" value="1"/>
</dbReference>
<protein>
    <recommendedName>
        <fullName evidence="2">N-acetylmuramoyl-L-alanine amidase</fullName>
        <ecNumber evidence="2">3.5.1.28</ecNumber>
    </recommendedName>
</protein>
<comment type="catalytic activity">
    <reaction evidence="1">
        <text>Hydrolyzes the link between N-acetylmuramoyl residues and L-amino acid residues in certain cell-wall glycopeptides.</text>
        <dbReference type="EC" id="3.5.1.28"/>
    </reaction>
</comment>
<dbReference type="InterPro" id="IPR051206">
    <property type="entry name" value="NAMLAA_amidase_2"/>
</dbReference>
<accession>A0A0F9N0D7</accession>
<dbReference type="Pfam" id="PF01510">
    <property type="entry name" value="Amidase_2"/>
    <property type="match status" value="1"/>
</dbReference>
<name>A0A0F9N0D7_9ZZZZ</name>
<dbReference type="PANTHER" id="PTHR30417">
    <property type="entry name" value="N-ACETYLMURAMOYL-L-ALANINE AMIDASE AMID"/>
    <property type="match status" value="1"/>
</dbReference>
<dbReference type="PANTHER" id="PTHR30417:SF1">
    <property type="entry name" value="N-ACETYLMURAMOYL-L-ALANINE AMIDASE AMID"/>
    <property type="match status" value="1"/>
</dbReference>
<evidence type="ECO:0000256" key="2">
    <source>
        <dbReference type="ARBA" id="ARBA00011901"/>
    </source>
</evidence>
<evidence type="ECO:0000256" key="4">
    <source>
        <dbReference type="ARBA" id="ARBA00023316"/>
    </source>
</evidence>
<evidence type="ECO:0000313" key="6">
    <source>
        <dbReference type="EMBL" id="KKM74982.1"/>
    </source>
</evidence>
<dbReference type="InterPro" id="IPR002502">
    <property type="entry name" value="Amidase_domain"/>
</dbReference>
<evidence type="ECO:0000259" key="5">
    <source>
        <dbReference type="Pfam" id="PF01510"/>
    </source>
</evidence>
<comment type="caution">
    <text evidence="6">The sequence shown here is derived from an EMBL/GenBank/DDBJ whole genome shotgun (WGS) entry which is preliminary data.</text>
</comment>
<dbReference type="InterPro" id="IPR036505">
    <property type="entry name" value="Amidase/PGRP_sf"/>
</dbReference>
<feature type="domain" description="N-acetylmuramoyl-L-alanine amidase" evidence="5">
    <location>
        <begin position="49"/>
        <end position="155"/>
    </location>
</feature>
<dbReference type="EMBL" id="LAZR01009052">
    <property type="protein sequence ID" value="KKM74982.1"/>
    <property type="molecule type" value="Genomic_DNA"/>
</dbReference>
<reference evidence="6" key="1">
    <citation type="journal article" date="2015" name="Nature">
        <title>Complex archaea that bridge the gap between prokaryotes and eukaryotes.</title>
        <authorList>
            <person name="Spang A."/>
            <person name="Saw J.H."/>
            <person name="Jorgensen S.L."/>
            <person name="Zaremba-Niedzwiedzka K."/>
            <person name="Martijn J."/>
            <person name="Lind A.E."/>
            <person name="van Eijk R."/>
            <person name="Schleper C."/>
            <person name="Guy L."/>
            <person name="Ettema T.J."/>
        </authorList>
    </citation>
    <scope>NUCLEOTIDE SEQUENCE</scope>
</reference>
<dbReference type="EC" id="3.5.1.28" evidence="2"/>
<sequence>MARFLGATWIPSPNFGYPRGTHGQLALNITRAGKSGEFWHSQQGKQSVAIGMFQNPALEVSAHFLIPKVGKPVQMVDSSDPAWHTGNYLANLHYHGFEFEGGPPGNLSESLTPSQIAWGVDLTHWLRQVHGTPLVYVRKDTLWEHNEVRNTACPSGRVPWTKVIVGLEEDDDMGMTPAEKTAFAALTGRIVDLEKLPVPRRFVIEGDGAQYLYLGGCFAWHIPNTAVLRESGLTGVKLETWKRDDPQLRGVTLLRTH</sequence>
<keyword evidence="3" id="KW-0378">Hydrolase</keyword>
<dbReference type="GO" id="GO:0009254">
    <property type="term" value="P:peptidoglycan turnover"/>
    <property type="evidence" value="ECO:0007669"/>
    <property type="project" value="TreeGrafter"/>
</dbReference>
<dbReference type="GO" id="GO:0008745">
    <property type="term" value="F:N-acetylmuramoyl-L-alanine amidase activity"/>
    <property type="evidence" value="ECO:0007669"/>
    <property type="project" value="UniProtKB-EC"/>
</dbReference>